<dbReference type="PROSITE" id="PS51257">
    <property type="entry name" value="PROKAR_LIPOPROTEIN"/>
    <property type="match status" value="1"/>
</dbReference>
<evidence type="ECO:0000313" key="3">
    <source>
        <dbReference type="EMBL" id="MDC8758798.1"/>
    </source>
</evidence>
<evidence type="ECO:0000313" key="4">
    <source>
        <dbReference type="Proteomes" id="UP001221208"/>
    </source>
</evidence>
<sequence length="77" mass="7970">MKKIVLSLAILSSLAACASTDSGTTAPQAEQEKKEYLTGSRIPRGKSEGSGNVRTMSAQDIQDLRDGPPAQPGQPGA</sequence>
<feature type="region of interest" description="Disordered" evidence="1">
    <location>
        <begin position="19"/>
        <end position="77"/>
    </location>
</feature>
<proteinExistence type="predicted"/>
<dbReference type="RefSeq" id="WP_273671577.1">
    <property type="nucleotide sequence ID" value="NZ_JAQQXR010000005.1"/>
</dbReference>
<accession>A0ABT5K1D5</accession>
<organism evidence="3 4">
    <name type="scientific">Janthinobacterium fluminis</name>
    <dbReference type="NCBI Taxonomy" id="2987524"/>
    <lineage>
        <taxon>Bacteria</taxon>
        <taxon>Pseudomonadati</taxon>
        <taxon>Pseudomonadota</taxon>
        <taxon>Betaproteobacteria</taxon>
        <taxon>Burkholderiales</taxon>
        <taxon>Oxalobacteraceae</taxon>
        <taxon>Janthinobacterium</taxon>
    </lineage>
</organism>
<evidence type="ECO:0000256" key="1">
    <source>
        <dbReference type="SAM" id="MobiDB-lite"/>
    </source>
</evidence>
<dbReference type="Proteomes" id="UP001221208">
    <property type="component" value="Unassembled WGS sequence"/>
</dbReference>
<evidence type="ECO:0000256" key="2">
    <source>
        <dbReference type="SAM" id="SignalP"/>
    </source>
</evidence>
<reference evidence="3 4" key="1">
    <citation type="submission" date="2022-10" db="EMBL/GenBank/DDBJ databases">
        <title>Janthinobacterium sp. hw3 Genome sequencing.</title>
        <authorList>
            <person name="Park S."/>
        </authorList>
    </citation>
    <scope>NUCLEOTIDE SEQUENCE [LARGE SCALE GENOMIC DNA]</scope>
    <source>
        <strain evidence="4">hw3</strain>
    </source>
</reference>
<feature type="compositionally biased region" description="Polar residues" evidence="1">
    <location>
        <begin position="49"/>
        <end position="60"/>
    </location>
</feature>
<protein>
    <recommendedName>
        <fullName evidence="5">Lipoprotein</fullName>
    </recommendedName>
</protein>
<feature type="signal peptide" evidence="2">
    <location>
        <begin position="1"/>
        <end position="18"/>
    </location>
</feature>
<name>A0ABT5K1D5_9BURK</name>
<keyword evidence="4" id="KW-1185">Reference proteome</keyword>
<keyword evidence="2" id="KW-0732">Signal</keyword>
<gene>
    <name evidence="3" type="ORF">OIK44_14530</name>
</gene>
<comment type="caution">
    <text evidence="3">The sequence shown here is derived from an EMBL/GenBank/DDBJ whole genome shotgun (WGS) entry which is preliminary data.</text>
</comment>
<evidence type="ECO:0008006" key="5">
    <source>
        <dbReference type="Google" id="ProtNLM"/>
    </source>
</evidence>
<feature type="chain" id="PRO_5045526397" description="Lipoprotein" evidence="2">
    <location>
        <begin position="19"/>
        <end position="77"/>
    </location>
</feature>
<dbReference type="EMBL" id="JAQQXR010000005">
    <property type="protein sequence ID" value="MDC8758798.1"/>
    <property type="molecule type" value="Genomic_DNA"/>
</dbReference>